<evidence type="ECO:0000259" key="3">
    <source>
        <dbReference type="Pfam" id="PF24883"/>
    </source>
</evidence>
<dbReference type="GO" id="GO:0003824">
    <property type="term" value="F:catalytic activity"/>
    <property type="evidence" value="ECO:0007669"/>
    <property type="project" value="InterPro"/>
</dbReference>
<protein>
    <recommendedName>
        <fullName evidence="3">Nephrocystin 3-like N-terminal domain-containing protein</fullName>
    </recommendedName>
</protein>
<dbReference type="GO" id="GO:0009116">
    <property type="term" value="P:nucleoside metabolic process"/>
    <property type="evidence" value="ECO:0007669"/>
    <property type="project" value="InterPro"/>
</dbReference>
<dbReference type="VEuPathDB" id="FungiDB:BO71DRAFT_427936"/>
<organism evidence="4 5">
    <name type="scientific">Aspergillus ellipticus CBS 707.79</name>
    <dbReference type="NCBI Taxonomy" id="1448320"/>
    <lineage>
        <taxon>Eukaryota</taxon>
        <taxon>Fungi</taxon>
        <taxon>Dikarya</taxon>
        <taxon>Ascomycota</taxon>
        <taxon>Pezizomycotina</taxon>
        <taxon>Eurotiomycetes</taxon>
        <taxon>Eurotiomycetidae</taxon>
        <taxon>Eurotiales</taxon>
        <taxon>Aspergillaceae</taxon>
        <taxon>Aspergillus</taxon>
        <taxon>Aspergillus subgen. Circumdati</taxon>
    </lineage>
</organism>
<feature type="repeat" description="ANK" evidence="2">
    <location>
        <begin position="418"/>
        <end position="450"/>
    </location>
</feature>
<dbReference type="PROSITE" id="PS50088">
    <property type="entry name" value="ANK_REPEAT"/>
    <property type="match status" value="1"/>
</dbReference>
<dbReference type="SUPFAM" id="SSF53167">
    <property type="entry name" value="Purine and uridine phosphorylases"/>
    <property type="match status" value="1"/>
</dbReference>
<sequence length="470" mass="51195">MLDEEHPDLLIPSTDLDTYTLGRSGKHNVVIACLPFGEVEVGNNASSAVASQMVRLGDVVVSVLADGFGGVVQWDFGITEQGGTFKRTGALNGPPKMLRTALTKLTSRHAMQGSMYAHVAEKPDNQSSNSIGADDLNEATVEDNCTFCDRAKVVVRKERGMGIHYGLIASGNQVVKDAGFRDAINLQLGGNVRCFEMEAPGLMNDFPCIVVRGMCDYADSQKQGLAGSCCTSRCRIRKRASLCDNQEQGNGCSTPTNFKTGSTSDKDSCFVQDQSLDDLLANILKQLIQTQSPIPESMKEAYKAHKRGRTRLTSDEMSQLLHDAVADLSKAYIIIDALDECQDTDGCRSKFIEPDARGGTPLSFAVDGQRMLGTNSLIKHHTNLDCQKWSTFFASNWDHDLTKALLNGGADPFLQDCTGKTPISWAAESGDFTIMEILLDHLTCVTLADIRGRTPLPYARESDSCLFCYD</sequence>
<proteinExistence type="predicted"/>
<evidence type="ECO:0000256" key="1">
    <source>
        <dbReference type="ARBA" id="ARBA00022737"/>
    </source>
</evidence>
<dbReference type="Gene3D" id="3.40.50.1580">
    <property type="entry name" value="Nucleoside phosphorylase domain"/>
    <property type="match status" value="1"/>
</dbReference>
<reference evidence="4 5" key="1">
    <citation type="submission" date="2018-02" db="EMBL/GenBank/DDBJ databases">
        <title>The genomes of Aspergillus section Nigri reveals drivers in fungal speciation.</title>
        <authorList>
            <consortium name="DOE Joint Genome Institute"/>
            <person name="Vesth T.C."/>
            <person name="Nybo J."/>
            <person name="Theobald S."/>
            <person name="Brandl J."/>
            <person name="Frisvad J.C."/>
            <person name="Nielsen K.F."/>
            <person name="Lyhne E.K."/>
            <person name="Kogle M.E."/>
            <person name="Kuo A."/>
            <person name="Riley R."/>
            <person name="Clum A."/>
            <person name="Nolan M."/>
            <person name="Lipzen A."/>
            <person name="Salamov A."/>
            <person name="Henrissat B."/>
            <person name="Wiebenga A."/>
            <person name="De vries R.P."/>
            <person name="Grigoriev I.V."/>
            <person name="Mortensen U.H."/>
            <person name="Andersen M.R."/>
            <person name="Baker S.E."/>
        </authorList>
    </citation>
    <scope>NUCLEOTIDE SEQUENCE [LARGE SCALE GENOMIC DNA]</scope>
    <source>
        <strain evidence="4 5">CBS 707.79</strain>
    </source>
</reference>
<keyword evidence="1" id="KW-0677">Repeat</keyword>
<evidence type="ECO:0000313" key="4">
    <source>
        <dbReference type="EMBL" id="PYH96506.1"/>
    </source>
</evidence>
<dbReference type="EMBL" id="KZ825836">
    <property type="protein sequence ID" value="PYH96506.1"/>
    <property type="molecule type" value="Genomic_DNA"/>
</dbReference>
<dbReference type="InterPro" id="IPR035994">
    <property type="entry name" value="Nucleoside_phosphorylase_sf"/>
</dbReference>
<dbReference type="InterPro" id="IPR036770">
    <property type="entry name" value="Ankyrin_rpt-contain_sf"/>
</dbReference>
<dbReference type="InterPro" id="IPR056884">
    <property type="entry name" value="NPHP3-like_N"/>
</dbReference>
<dbReference type="Gene3D" id="1.25.40.20">
    <property type="entry name" value="Ankyrin repeat-containing domain"/>
    <property type="match status" value="1"/>
</dbReference>
<dbReference type="AlphaFoldDB" id="A0A319DGG1"/>
<evidence type="ECO:0000313" key="5">
    <source>
        <dbReference type="Proteomes" id="UP000247810"/>
    </source>
</evidence>
<dbReference type="SUPFAM" id="SSF48403">
    <property type="entry name" value="Ankyrin repeat"/>
    <property type="match status" value="1"/>
</dbReference>
<dbReference type="OrthoDB" id="195446at2759"/>
<dbReference type="Pfam" id="PF12796">
    <property type="entry name" value="Ank_2"/>
    <property type="match status" value="1"/>
</dbReference>
<keyword evidence="2" id="KW-0040">ANK repeat</keyword>
<dbReference type="Pfam" id="PF24883">
    <property type="entry name" value="NPHP3_N"/>
    <property type="match status" value="1"/>
</dbReference>
<accession>A0A319DGG1</accession>
<evidence type="ECO:0000256" key="2">
    <source>
        <dbReference type="PROSITE-ProRule" id="PRU00023"/>
    </source>
</evidence>
<dbReference type="PANTHER" id="PTHR46082:SF11">
    <property type="entry name" value="AAA+ ATPASE DOMAIN-CONTAINING PROTEIN-RELATED"/>
    <property type="match status" value="1"/>
</dbReference>
<keyword evidence="5" id="KW-1185">Reference proteome</keyword>
<gene>
    <name evidence="4" type="ORF">BO71DRAFT_427936</name>
</gene>
<dbReference type="InterPro" id="IPR002110">
    <property type="entry name" value="Ankyrin_rpt"/>
</dbReference>
<dbReference type="InterPro" id="IPR053137">
    <property type="entry name" value="NLR-like"/>
</dbReference>
<dbReference type="PANTHER" id="PTHR46082">
    <property type="entry name" value="ATP/GTP-BINDING PROTEIN-RELATED"/>
    <property type="match status" value="1"/>
</dbReference>
<feature type="domain" description="Nephrocystin 3-like N-terminal" evidence="3">
    <location>
        <begin position="272"/>
        <end position="347"/>
    </location>
</feature>
<dbReference type="STRING" id="1448320.A0A319DGG1"/>
<name>A0A319DGG1_9EURO</name>
<dbReference type="Proteomes" id="UP000247810">
    <property type="component" value="Unassembled WGS sequence"/>
</dbReference>